<dbReference type="Proteomes" id="UP000238164">
    <property type="component" value="Chromosome 1"/>
</dbReference>
<keyword evidence="1" id="KW-0472">Membrane</keyword>
<protein>
    <submittedName>
        <fullName evidence="3">Putative PH domain-containing protein</fullName>
    </submittedName>
</protein>
<evidence type="ECO:0000259" key="2">
    <source>
        <dbReference type="Pfam" id="PF10756"/>
    </source>
</evidence>
<evidence type="ECO:0000313" key="4">
    <source>
        <dbReference type="Proteomes" id="UP000238164"/>
    </source>
</evidence>
<gene>
    <name evidence="3" type="ORF">MPLG2_1797</name>
</gene>
<dbReference type="InterPro" id="IPR019692">
    <property type="entry name" value="CFP-6_PH"/>
</dbReference>
<dbReference type="RefSeq" id="WP_105185698.1">
    <property type="nucleotide sequence ID" value="NZ_BAAAGO010000022.1"/>
</dbReference>
<feature type="domain" description="Low molecular weight protein antigen 6 PH" evidence="2">
    <location>
        <begin position="78"/>
        <end position="135"/>
    </location>
</feature>
<evidence type="ECO:0000313" key="3">
    <source>
        <dbReference type="EMBL" id="SPD86824.1"/>
    </source>
</evidence>
<name>A0A2N9JHC9_9ACTN</name>
<keyword evidence="1" id="KW-1133">Transmembrane helix</keyword>
<dbReference type="KEGG" id="mgg:MPLG2_1797"/>
<accession>A0A2N9JHC9</accession>
<dbReference type="Pfam" id="PF10756">
    <property type="entry name" value="bPH_6"/>
    <property type="match status" value="1"/>
</dbReference>
<sequence>MSTAPAGGSPVTPVTYRPRAALRMGLSLSLTLVLASILGWLMTPAQVQDQFTPVQIITLLFFLAIVVALAMGIGLCYVHADADGLRFRNGLKTYEVPWSEVKAIRYRDGDAWPFVLLRTEVEQRALIGIQRSDRDYADRCVDDLRHRLAAAYGTEPPQSD</sequence>
<organism evidence="3 4">
    <name type="scientific">Micropruina glycogenica</name>
    <dbReference type="NCBI Taxonomy" id="75385"/>
    <lineage>
        <taxon>Bacteria</taxon>
        <taxon>Bacillati</taxon>
        <taxon>Actinomycetota</taxon>
        <taxon>Actinomycetes</taxon>
        <taxon>Propionibacteriales</taxon>
        <taxon>Nocardioidaceae</taxon>
        <taxon>Micropruina</taxon>
    </lineage>
</organism>
<reference evidence="3 4" key="1">
    <citation type="submission" date="2018-02" db="EMBL/GenBank/DDBJ databases">
        <authorList>
            <person name="Cohen D.B."/>
            <person name="Kent A.D."/>
        </authorList>
    </citation>
    <scope>NUCLEOTIDE SEQUENCE [LARGE SCALE GENOMIC DNA]</scope>
    <source>
        <strain evidence="3">1</strain>
    </source>
</reference>
<keyword evidence="4" id="KW-1185">Reference proteome</keyword>
<feature type="transmembrane region" description="Helical" evidence="1">
    <location>
        <begin position="21"/>
        <end position="42"/>
    </location>
</feature>
<proteinExistence type="predicted"/>
<evidence type="ECO:0000256" key="1">
    <source>
        <dbReference type="SAM" id="Phobius"/>
    </source>
</evidence>
<feature type="transmembrane region" description="Helical" evidence="1">
    <location>
        <begin position="54"/>
        <end position="78"/>
    </location>
</feature>
<dbReference type="OrthoDB" id="3824918at2"/>
<dbReference type="EMBL" id="LT985188">
    <property type="protein sequence ID" value="SPD86824.1"/>
    <property type="molecule type" value="Genomic_DNA"/>
</dbReference>
<dbReference type="AlphaFoldDB" id="A0A2N9JHC9"/>
<keyword evidence="1" id="KW-0812">Transmembrane</keyword>